<dbReference type="AlphaFoldDB" id="A0A8S2XCW4"/>
<protein>
    <submittedName>
        <fullName evidence="2">Uncharacterized protein</fullName>
    </submittedName>
</protein>
<organism evidence="2 3">
    <name type="scientific">Didymodactylos carnosus</name>
    <dbReference type="NCBI Taxonomy" id="1234261"/>
    <lineage>
        <taxon>Eukaryota</taxon>
        <taxon>Metazoa</taxon>
        <taxon>Spiralia</taxon>
        <taxon>Gnathifera</taxon>
        <taxon>Rotifera</taxon>
        <taxon>Eurotatoria</taxon>
        <taxon>Bdelloidea</taxon>
        <taxon>Philodinida</taxon>
        <taxon>Philodinidae</taxon>
        <taxon>Didymodactylos</taxon>
    </lineage>
</organism>
<gene>
    <name evidence="1" type="ORF">OVA965_LOCUS44586</name>
    <name evidence="2" type="ORF">TMI583_LOCUS47474</name>
</gene>
<dbReference type="EMBL" id="CAJNOK010064398">
    <property type="protein sequence ID" value="CAF1646525.1"/>
    <property type="molecule type" value="Genomic_DNA"/>
</dbReference>
<accession>A0A8S2XCW4</accession>
<evidence type="ECO:0000313" key="3">
    <source>
        <dbReference type="Proteomes" id="UP000682733"/>
    </source>
</evidence>
<feature type="non-terminal residue" evidence="2">
    <location>
        <position position="1"/>
    </location>
</feature>
<name>A0A8S2XCW4_9BILA</name>
<sequence length="143" mass="16852">LVWLGQNVYHSDECQQTIAKLRKISLHLRLFNDENECYNYITSVECTKQIIMIATDSMGKTIVPKINELPQILSIYVYCFSTHTHLEWASNFSYVICGVYDDINELYEKVPKDIYSYTVDLMTVEEKNSEWLTRIQYMHSIYG</sequence>
<evidence type="ECO:0000313" key="2">
    <source>
        <dbReference type="EMBL" id="CAF4488840.1"/>
    </source>
</evidence>
<dbReference type="Proteomes" id="UP000682733">
    <property type="component" value="Unassembled WGS sequence"/>
</dbReference>
<comment type="caution">
    <text evidence="2">The sequence shown here is derived from an EMBL/GenBank/DDBJ whole genome shotgun (WGS) entry which is preliminary data.</text>
</comment>
<dbReference type="Proteomes" id="UP000677228">
    <property type="component" value="Unassembled WGS sequence"/>
</dbReference>
<reference evidence="2" key="1">
    <citation type="submission" date="2021-02" db="EMBL/GenBank/DDBJ databases">
        <authorList>
            <person name="Nowell W R."/>
        </authorList>
    </citation>
    <scope>NUCLEOTIDE SEQUENCE</scope>
</reference>
<evidence type="ECO:0000313" key="1">
    <source>
        <dbReference type="EMBL" id="CAF1646525.1"/>
    </source>
</evidence>
<proteinExistence type="predicted"/>
<dbReference type="EMBL" id="CAJOBA010092072">
    <property type="protein sequence ID" value="CAF4488840.1"/>
    <property type="molecule type" value="Genomic_DNA"/>
</dbReference>